<keyword evidence="3" id="KW-0472">Membrane</keyword>
<dbReference type="Pfam" id="PF00135">
    <property type="entry name" value="COesterase"/>
    <property type="match status" value="1"/>
</dbReference>
<dbReference type="GeneID" id="118426963"/>
<accession>A0A9J7M132</accession>
<feature type="transmembrane region" description="Helical" evidence="3">
    <location>
        <begin position="551"/>
        <end position="574"/>
    </location>
</feature>
<protein>
    <submittedName>
        <fullName evidence="6">Neuroligin-4, X-linked-like</fullName>
    </submittedName>
</protein>
<dbReference type="FunFam" id="3.40.50.1820:FF:000505">
    <property type="entry name" value="Uncharacterized protein"/>
    <property type="match status" value="1"/>
</dbReference>
<sequence length="649" mass="72059">MYPLAVLVFIHGGGYTSGTANAYDGTVLASHGLVVVVTINYRLGVFGFLSTGDKSAPGNYGIMDQIAALQWISDNIGAFNGDPTRITLVGFGTGASSVNLLTMSPKAAGRSPGLSLFRRAILQSGSALSTWSMAHSPRHSATILAERVGCCREDTLQTVQCLRTKPYIDLLIKEATFSGSPFYSMFGPVVDGTVITDNPRRLLGGDLFRSYDLMLGIAENDGYNYVGNLSGINDGLPEDAFRVVISDFVNHVFPYRENEIQDAILFIYTNWGNDNNETRRRSVVRMFTEQQIAVPIIDVANTHSIRNTESSTYFYCFTYRADNSPFPKWAGAVNGEELPFLFGAPLAPLKIFQNQNFSKAETMLSAAIMTYWSNFAKSGNPEEPKNQETTFVHERPNRYERIAWEPYSVDNCSTCHENFMYLGMNPRTSRGFRSQRVAFWIELVPKLLRPQALPGNNKLNPPLTSNEMCEIPDLARTIAGRNGLAVRYPDGRLKTFGGKSDKSDKCIPIPSTSASSPPDTEQGQPGMFDHSPHDWSDLHDTSGDAEPKSSGLSVVIAVGATLLCLNLVVLVVCYKRSSRRRRKTDEIMHRQERTRFSASDMHGLLKMPETAHRYEPSQSDETLEMEELTTKSSCLVEHEDIEHNKTRVV</sequence>
<dbReference type="GO" id="GO:0005886">
    <property type="term" value="C:plasma membrane"/>
    <property type="evidence" value="ECO:0000318"/>
    <property type="project" value="GO_Central"/>
</dbReference>
<dbReference type="GO" id="GO:0045202">
    <property type="term" value="C:synapse"/>
    <property type="evidence" value="ECO:0000318"/>
    <property type="project" value="GO_Central"/>
</dbReference>
<dbReference type="OrthoDB" id="408631at2759"/>
<dbReference type="Gene3D" id="3.40.50.1820">
    <property type="entry name" value="alpha/beta hydrolase"/>
    <property type="match status" value="1"/>
</dbReference>
<evidence type="ECO:0000256" key="2">
    <source>
        <dbReference type="SAM" id="MobiDB-lite"/>
    </source>
</evidence>
<dbReference type="InterPro" id="IPR051093">
    <property type="entry name" value="Neuroligin/BSAL"/>
</dbReference>
<evidence type="ECO:0000256" key="3">
    <source>
        <dbReference type="SAM" id="Phobius"/>
    </source>
</evidence>
<feature type="compositionally biased region" description="Low complexity" evidence="2">
    <location>
        <begin position="507"/>
        <end position="518"/>
    </location>
</feature>
<dbReference type="GO" id="GO:0007158">
    <property type="term" value="P:neuron cell-cell adhesion"/>
    <property type="evidence" value="ECO:0000318"/>
    <property type="project" value="GO_Central"/>
</dbReference>
<dbReference type="Proteomes" id="UP000001554">
    <property type="component" value="Chromosome 12"/>
</dbReference>
<dbReference type="PANTHER" id="PTHR43903">
    <property type="entry name" value="NEUROLIGIN"/>
    <property type="match status" value="1"/>
</dbReference>
<gene>
    <name evidence="6" type="primary">LOC118426963</name>
</gene>
<name>A0A9J7M132_BRAFL</name>
<organism evidence="5 6">
    <name type="scientific">Branchiostoma floridae</name>
    <name type="common">Florida lancelet</name>
    <name type="synonym">Amphioxus</name>
    <dbReference type="NCBI Taxonomy" id="7739"/>
    <lineage>
        <taxon>Eukaryota</taxon>
        <taxon>Metazoa</taxon>
        <taxon>Chordata</taxon>
        <taxon>Cephalochordata</taxon>
        <taxon>Leptocardii</taxon>
        <taxon>Amphioxiformes</taxon>
        <taxon>Branchiostomatidae</taxon>
        <taxon>Branchiostoma</taxon>
    </lineage>
</organism>
<dbReference type="GO" id="GO:0048488">
    <property type="term" value="P:synaptic vesicle endocytosis"/>
    <property type="evidence" value="ECO:0000318"/>
    <property type="project" value="GO_Central"/>
</dbReference>
<evidence type="ECO:0000256" key="1">
    <source>
        <dbReference type="ARBA" id="ARBA00005964"/>
    </source>
</evidence>
<dbReference type="RefSeq" id="XP_035692488.1">
    <property type="nucleotide sequence ID" value="XM_035836595.1"/>
</dbReference>
<dbReference type="InterPro" id="IPR002018">
    <property type="entry name" value="CarbesteraseB"/>
</dbReference>
<dbReference type="GO" id="GO:0009986">
    <property type="term" value="C:cell surface"/>
    <property type="evidence" value="ECO:0000318"/>
    <property type="project" value="GO_Central"/>
</dbReference>
<proteinExistence type="inferred from homology"/>
<feature type="compositionally biased region" description="Basic and acidic residues" evidence="2">
    <location>
        <begin position="530"/>
        <end position="547"/>
    </location>
</feature>
<feature type="domain" description="Carboxylesterase type B" evidence="4">
    <location>
        <begin position="4"/>
        <end position="440"/>
    </location>
</feature>
<dbReference type="InterPro" id="IPR029058">
    <property type="entry name" value="AB_hydrolase_fold"/>
</dbReference>
<reference evidence="6" key="2">
    <citation type="submission" date="2025-08" db="UniProtKB">
        <authorList>
            <consortium name="RefSeq"/>
        </authorList>
    </citation>
    <scope>IDENTIFICATION</scope>
    <source>
        <strain evidence="6">S238N-H82</strain>
        <tissue evidence="6">Testes</tissue>
    </source>
</reference>
<dbReference type="GO" id="GO:0042043">
    <property type="term" value="F:neurexin family protein binding"/>
    <property type="evidence" value="ECO:0000318"/>
    <property type="project" value="GO_Central"/>
</dbReference>
<evidence type="ECO:0000259" key="4">
    <source>
        <dbReference type="Pfam" id="PF00135"/>
    </source>
</evidence>
<dbReference type="SUPFAM" id="SSF53474">
    <property type="entry name" value="alpha/beta-Hydrolases"/>
    <property type="match status" value="1"/>
</dbReference>
<reference evidence="5" key="1">
    <citation type="journal article" date="2020" name="Nat. Ecol. Evol.">
        <title>Deeply conserved synteny resolves early events in vertebrate evolution.</title>
        <authorList>
            <person name="Simakov O."/>
            <person name="Marletaz F."/>
            <person name="Yue J.X."/>
            <person name="O'Connell B."/>
            <person name="Jenkins J."/>
            <person name="Brandt A."/>
            <person name="Calef R."/>
            <person name="Tung C.H."/>
            <person name="Huang T.K."/>
            <person name="Schmutz J."/>
            <person name="Satoh N."/>
            <person name="Yu J.K."/>
            <person name="Putnam N.H."/>
            <person name="Green R.E."/>
            <person name="Rokhsar D.S."/>
        </authorList>
    </citation>
    <scope>NUCLEOTIDE SEQUENCE [LARGE SCALE GENOMIC DNA]</scope>
    <source>
        <strain evidence="5">S238N-H82</strain>
    </source>
</reference>
<feature type="compositionally biased region" description="Basic and acidic residues" evidence="2">
    <location>
        <begin position="495"/>
        <end position="505"/>
    </location>
</feature>
<dbReference type="GO" id="GO:0097105">
    <property type="term" value="P:presynaptic membrane assembly"/>
    <property type="evidence" value="ECO:0000318"/>
    <property type="project" value="GO_Central"/>
</dbReference>
<dbReference type="AlphaFoldDB" id="A0A9J7M132"/>
<dbReference type="GO" id="GO:0038023">
    <property type="term" value="F:signaling receptor activity"/>
    <property type="evidence" value="ECO:0000318"/>
    <property type="project" value="GO_Central"/>
</dbReference>
<keyword evidence="3" id="KW-1133">Transmembrane helix</keyword>
<dbReference type="GO" id="GO:0007268">
    <property type="term" value="P:chemical synaptic transmission"/>
    <property type="evidence" value="ECO:0000318"/>
    <property type="project" value="GO_Central"/>
</dbReference>
<dbReference type="GO" id="GO:0098793">
    <property type="term" value="C:presynapse"/>
    <property type="evidence" value="ECO:0007669"/>
    <property type="project" value="GOC"/>
</dbReference>
<feature type="region of interest" description="Disordered" evidence="2">
    <location>
        <begin position="495"/>
        <end position="549"/>
    </location>
</feature>
<keyword evidence="5" id="KW-1185">Reference proteome</keyword>
<dbReference type="OMA" id="HEDIEHN"/>
<comment type="similarity">
    <text evidence="1">Belongs to the type-B carboxylesterase/lipase family.</text>
</comment>
<keyword evidence="3" id="KW-0812">Transmembrane</keyword>
<dbReference type="GO" id="GO:0097104">
    <property type="term" value="P:postsynaptic membrane assembly"/>
    <property type="evidence" value="ECO:0000318"/>
    <property type="project" value="GO_Central"/>
</dbReference>
<dbReference type="KEGG" id="bfo:118426963"/>
<evidence type="ECO:0000313" key="6">
    <source>
        <dbReference type="RefSeq" id="XP_035692488.1"/>
    </source>
</evidence>
<evidence type="ECO:0000313" key="5">
    <source>
        <dbReference type="Proteomes" id="UP000001554"/>
    </source>
</evidence>
<dbReference type="GO" id="GO:0050804">
    <property type="term" value="P:modulation of chemical synaptic transmission"/>
    <property type="evidence" value="ECO:0000318"/>
    <property type="project" value="GO_Central"/>
</dbReference>